<dbReference type="HOGENOM" id="CLU_1973941_0_0_1"/>
<name>J3MEK0_ORYBR</name>
<keyword evidence="3" id="KW-1185">Reference proteome</keyword>
<protein>
    <submittedName>
        <fullName evidence="2">Uncharacterized protein</fullName>
    </submittedName>
</protein>
<feature type="compositionally biased region" description="Low complexity" evidence="1">
    <location>
        <begin position="96"/>
        <end position="114"/>
    </location>
</feature>
<sequence length="127" mass="13076">MSCEEAAVERAEVVVGGGDRASCSGRHRRVRCGGGGGVGQWGEVAPMAASCSPFAFLGALGPGRPSASLLLPEAADDPEPPVGPPKLRTPRRCRRPLTSSASRSASPRTCSTSCSNSLLVPNRESLM</sequence>
<dbReference type="EnsemblPlants" id="OB06G24440.1">
    <property type="protein sequence ID" value="OB06G24440.1"/>
    <property type="gene ID" value="OB06G24440"/>
</dbReference>
<organism evidence="2">
    <name type="scientific">Oryza brachyantha</name>
    <name type="common">malo sina</name>
    <dbReference type="NCBI Taxonomy" id="4533"/>
    <lineage>
        <taxon>Eukaryota</taxon>
        <taxon>Viridiplantae</taxon>
        <taxon>Streptophyta</taxon>
        <taxon>Embryophyta</taxon>
        <taxon>Tracheophyta</taxon>
        <taxon>Spermatophyta</taxon>
        <taxon>Magnoliopsida</taxon>
        <taxon>Liliopsida</taxon>
        <taxon>Poales</taxon>
        <taxon>Poaceae</taxon>
        <taxon>BOP clade</taxon>
        <taxon>Oryzoideae</taxon>
        <taxon>Oryzeae</taxon>
        <taxon>Oryzinae</taxon>
        <taxon>Oryza</taxon>
    </lineage>
</organism>
<reference evidence="2" key="1">
    <citation type="journal article" date="2013" name="Nat. Commun.">
        <title>Whole-genome sequencing of Oryza brachyantha reveals mechanisms underlying Oryza genome evolution.</title>
        <authorList>
            <person name="Chen J."/>
            <person name="Huang Q."/>
            <person name="Gao D."/>
            <person name="Wang J."/>
            <person name="Lang Y."/>
            <person name="Liu T."/>
            <person name="Li B."/>
            <person name="Bai Z."/>
            <person name="Luis Goicoechea J."/>
            <person name="Liang C."/>
            <person name="Chen C."/>
            <person name="Zhang W."/>
            <person name="Sun S."/>
            <person name="Liao Y."/>
            <person name="Zhang X."/>
            <person name="Yang L."/>
            <person name="Song C."/>
            <person name="Wang M."/>
            <person name="Shi J."/>
            <person name="Liu G."/>
            <person name="Liu J."/>
            <person name="Zhou H."/>
            <person name="Zhou W."/>
            <person name="Yu Q."/>
            <person name="An N."/>
            <person name="Chen Y."/>
            <person name="Cai Q."/>
            <person name="Wang B."/>
            <person name="Liu B."/>
            <person name="Min J."/>
            <person name="Huang Y."/>
            <person name="Wu H."/>
            <person name="Li Z."/>
            <person name="Zhang Y."/>
            <person name="Yin Y."/>
            <person name="Song W."/>
            <person name="Jiang J."/>
            <person name="Jackson S.A."/>
            <person name="Wing R.A."/>
            <person name="Wang J."/>
            <person name="Chen M."/>
        </authorList>
    </citation>
    <scope>NUCLEOTIDE SEQUENCE [LARGE SCALE GENOMIC DNA]</scope>
    <source>
        <strain evidence="2">cv. IRGC 101232</strain>
    </source>
</reference>
<proteinExistence type="predicted"/>
<dbReference type="AlphaFoldDB" id="J3MEK0"/>
<feature type="region of interest" description="Disordered" evidence="1">
    <location>
        <begin position="67"/>
        <end position="114"/>
    </location>
</feature>
<evidence type="ECO:0000313" key="3">
    <source>
        <dbReference type="Proteomes" id="UP000006038"/>
    </source>
</evidence>
<accession>J3MEK0</accession>
<dbReference type="Gramene" id="OB06G24440.1">
    <property type="protein sequence ID" value="OB06G24440.1"/>
    <property type="gene ID" value="OB06G24440"/>
</dbReference>
<evidence type="ECO:0000256" key="1">
    <source>
        <dbReference type="SAM" id="MobiDB-lite"/>
    </source>
</evidence>
<dbReference type="Proteomes" id="UP000006038">
    <property type="component" value="Chromosome 6"/>
</dbReference>
<reference evidence="2" key="2">
    <citation type="submission" date="2013-04" db="UniProtKB">
        <authorList>
            <consortium name="EnsemblPlants"/>
        </authorList>
    </citation>
    <scope>IDENTIFICATION</scope>
</reference>
<evidence type="ECO:0000313" key="2">
    <source>
        <dbReference type="EnsemblPlants" id="OB06G24440.1"/>
    </source>
</evidence>